<evidence type="ECO:0000313" key="2">
    <source>
        <dbReference type="Proteomes" id="UP000190105"/>
    </source>
</evidence>
<reference evidence="2" key="1">
    <citation type="submission" date="2017-02" db="EMBL/GenBank/DDBJ databases">
        <authorList>
            <person name="Varghese N."/>
            <person name="Submissions S."/>
        </authorList>
    </citation>
    <scope>NUCLEOTIDE SEQUENCE [LARGE SCALE GENOMIC DNA]</scope>
    <source>
        <strain evidence="2">USBA 833</strain>
    </source>
</reference>
<evidence type="ECO:0000313" key="1">
    <source>
        <dbReference type="EMBL" id="SKA79707.1"/>
    </source>
</evidence>
<name>A0A1T4WRH5_9CLOT</name>
<keyword evidence="2" id="KW-1185">Reference proteome</keyword>
<dbReference type="OrthoDB" id="1953932at2"/>
<organism evidence="1 2">
    <name type="scientific">Caloramator quimbayensis</name>
    <dbReference type="NCBI Taxonomy" id="1147123"/>
    <lineage>
        <taxon>Bacteria</taxon>
        <taxon>Bacillati</taxon>
        <taxon>Bacillota</taxon>
        <taxon>Clostridia</taxon>
        <taxon>Eubacteriales</taxon>
        <taxon>Clostridiaceae</taxon>
        <taxon>Caloramator</taxon>
    </lineage>
</organism>
<dbReference type="Proteomes" id="UP000190105">
    <property type="component" value="Unassembled WGS sequence"/>
</dbReference>
<protein>
    <submittedName>
        <fullName evidence="1">Uncharacterized protein</fullName>
    </submittedName>
</protein>
<dbReference type="AlphaFoldDB" id="A0A1T4WRH5"/>
<gene>
    <name evidence="1" type="ORF">SAMN05443428_103115</name>
</gene>
<dbReference type="RefSeq" id="WP_078695575.1">
    <property type="nucleotide sequence ID" value="NZ_FUYH01000003.1"/>
</dbReference>
<dbReference type="EMBL" id="FUYH01000003">
    <property type="protein sequence ID" value="SKA79707.1"/>
    <property type="molecule type" value="Genomic_DNA"/>
</dbReference>
<proteinExistence type="predicted"/>
<sequence>MKKFIYIVVITLLMTSSLSIVYAYDNMGYTKYNQNKCVPYSEENVKLYEEKAANEIKIFKDNKTIDTYQPSSVEPNDGTVNIITTSPWTSGITYEDGSKYSNILSNIINISLTISSYFTKTVYNIVKDVALIAFGMRWDEVEVSAPGSAKLMHSYSYIDKLGKVWNSSTREWVLKVDIQKRQWYRHEYASFKGKDGYTHSAAVDYIPTFGYGPIHEESKAYFDDNTFISNTARELYLYNRPTYYDVYTYVGY</sequence>
<accession>A0A1T4WRH5</accession>